<protein>
    <submittedName>
        <fullName evidence="3">Zinc-binding peptidase</fullName>
    </submittedName>
</protein>
<sequence>MRLFNCEVCGQLLYFENTQCMRCGATLGYLPNKNRLSALNPAAGEEGVVSGGTASEEAAQGQAAGADGSGQPEVGAQAAPQFWRPRADPDRTYRFCTNAQHEACNWMLPDDAPDQFCQACRHNRTIPDLSDQQNLERWRKIEVAKRRAFYGFIRLGLPLRSRVEDPVAGLAFDFLADAPDAAQKVMTGHDNGLITLALVEADDVERVRRRNMMGEPYRTLLGHFRHESGHYFWDRLVRDGGRLAQCREIFGDDTQDYGAGLQRHYKEGPPPEWQEHFVSSYATAHPWEDFAETWAHYLHIVDTMEMARAFGVGIDPAADRRNELTAEVDFDPYRSTDINELMEAWVPLTAAVNSLNRCMGTADLYPFVLSPGVVRKLGFIQALVHSLPPD</sequence>
<dbReference type="InterPro" id="IPR011201">
    <property type="entry name" value="Zinc-ribbon_6_bact"/>
</dbReference>
<dbReference type="EMBL" id="JALBUU010000004">
    <property type="protein sequence ID" value="MCI0754204.1"/>
    <property type="molecule type" value="Genomic_DNA"/>
</dbReference>
<dbReference type="Gene3D" id="3.40.390.70">
    <property type="match status" value="1"/>
</dbReference>
<dbReference type="Pfam" id="PF15887">
    <property type="entry name" value="Peptidase_Mx"/>
    <property type="match status" value="1"/>
</dbReference>
<name>A0ABS9W4J0_9PROT</name>
<dbReference type="RefSeq" id="WP_241792904.1">
    <property type="nucleotide sequence ID" value="NZ_JALBUU010000004.1"/>
</dbReference>
<evidence type="ECO:0000259" key="2">
    <source>
        <dbReference type="Pfam" id="PF10005"/>
    </source>
</evidence>
<dbReference type="PIRSF" id="PIRSF012641">
    <property type="entry name" value="UCP012641"/>
    <property type="match status" value="1"/>
</dbReference>
<evidence type="ECO:0000313" key="3">
    <source>
        <dbReference type="EMBL" id="MCI0754204.1"/>
    </source>
</evidence>
<organism evidence="3 4">
    <name type="scientific">Teichococcus vastitatis</name>
    <dbReference type="NCBI Taxonomy" id="2307076"/>
    <lineage>
        <taxon>Bacteria</taxon>
        <taxon>Pseudomonadati</taxon>
        <taxon>Pseudomonadota</taxon>
        <taxon>Alphaproteobacteria</taxon>
        <taxon>Acetobacterales</taxon>
        <taxon>Roseomonadaceae</taxon>
        <taxon>Roseomonas</taxon>
    </lineage>
</organism>
<feature type="domain" description="Zinc-ribbon" evidence="2">
    <location>
        <begin position="3"/>
        <end position="44"/>
    </location>
</feature>
<evidence type="ECO:0000256" key="1">
    <source>
        <dbReference type="SAM" id="MobiDB-lite"/>
    </source>
</evidence>
<feature type="region of interest" description="Disordered" evidence="1">
    <location>
        <begin position="44"/>
        <end position="83"/>
    </location>
</feature>
<dbReference type="InterPro" id="IPR031321">
    <property type="entry name" value="UCP012641"/>
</dbReference>
<proteinExistence type="predicted"/>
<keyword evidence="4" id="KW-1185">Reference proteome</keyword>
<gene>
    <name evidence="3" type="ORF">MON41_10595</name>
</gene>
<accession>A0ABS9W4J0</accession>
<dbReference type="Pfam" id="PF10005">
    <property type="entry name" value="Zn_ribbon_DZR_6"/>
    <property type="match status" value="2"/>
</dbReference>
<dbReference type="Proteomes" id="UP001201985">
    <property type="component" value="Unassembled WGS sequence"/>
</dbReference>
<comment type="caution">
    <text evidence="3">The sequence shown here is derived from an EMBL/GenBank/DDBJ whole genome shotgun (WGS) entry which is preliminary data.</text>
</comment>
<reference evidence="3 4" key="1">
    <citation type="submission" date="2022-03" db="EMBL/GenBank/DDBJ databases">
        <title>Complete genome analysis of Roseomonas KG 17.1 : a prolific producer of plant growth promoters.</title>
        <authorList>
            <person name="Saadouli I."/>
            <person name="Najjari A."/>
            <person name="Mosbah A."/>
            <person name="Ouzari H.I."/>
        </authorList>
    </citation>
    <scope>NUCLEOTIDE SEQUENCE [LARGE SCALE GENOMIC DNA]</scope>
    <source>
        <strain evidence="3 4">KG17-1</strain>
    </source>
</reference>
<evidence type="ECO:0000313" key="4">
    <source>
        <dbReference type="Proteomes" id="UP001201985"/>
    </source>
</evidence>
<feature type="domain" description="Zinc-ribbon" evidence="2">
    <location>
        <begin position="79"/>
        <end position="131"/>
    </location>
</feature>
<feature type="compositionally biased region" description="Low complexity" evidence="1">
    <location>
        <begin position="51"/>
        <end position="71"/>
    </location>
</feature>